<evidence type="ECO:0000313" key="13">
    <source>
        <dbReference type="Proteomes" id="UP001235269"/>
    </source>
</evidence>
<dbReference type="SMART" id="SM00448">
    <property type="entry name" value="REC"/>
    <property type="match status" value="1"/>
</dbReference>
<feature type="coiled-coil region" evidence="9">
    <location>
        <begin position="114"/>
        <end position="188"/>
    </location>
</feature>
<sequence length="344" mass="37100">MNVRILYLDDDPAIARLVQKVFSRNGHSVSHAEDLEQALELLGRETFDAIVLDHYLRAMTGHDVLARLRAEGISLPVVYVTGSNEAEIAVNAIKAGASDYVIKSVGEDFLPLLMSAIEQSVDNARLRAEKARAEEEIRLGKERAEALLAEVNHRVANSLALVASLIRLQISNARSDEVKAELAETQARITAIAGMHRSLYTSHDVSRVDLNIYLANLVGEIGNSLASPERQINLTVEADPLSLKSDRAVSVGMIVTELVTNAYKYAYPEASAGDIRVRLKQTGPDQALLTVEDDGVGITADAAPKGTGLGSRIIKSMAASLGAGLSYEERSQGTVAHIPIDLTR</sequence>
<feature type="domain" description="Histidine kinase" evidence="10">
    <location>
        <begin position="150"/>
        <end position="344"/>
    </location>
</feature>
<dbReference type="PROSITE" id="PS50109">
    <property type="entry name" value="HIS_KIN"/>
    <property type="match status" value="1"/>
</dbReference>
<keyword evidence="3 8" id="KW-0597">Phosphoprotein</keyword>
<keyword evidence="9" id="KW-0175">Coiled coil</keyword>
<proteinExistence type="predicted"/>
<dbReference type="InterPro" id="IPR001789">
    <property type="entry name" value="Sig_transdc_resp-reg_receiver"/>
</dbReference>
<dbReference type="Pfam" id="PF02518">
    <property type="entry name" value="HATPase_c"/>
    <property type="match status" value="1"/>
</dbReference>
<dbReference type="InterPro" id="IPR036890">
    <property type="entry name" value="HATPase_C_sf"/>
</dbReference>
<dbReference type="PRINTS" id="PR00344">
    <property type="entry name" value="BCTRLSENSOR"/>
</dbReference>
<gene>
    <name evidence="12" type="ORF">QO005_001732</name>
</gene>
<comment type="caution">
    <text evidence="12">The sequence shown here is derived from an EMBL/GenBank/DDBJ whole genome shotgun (WGS) entry which is preliminary data.</text>
</comment>
<evidence type="ECO:0000313" key="12">
    <source>
        <dbReference type="EMBL" id="MDQ0455398.1"/>
    </source>
</evidence>
<dbReference type="Pfam" id="PF07568">
    <property type="entry name" value="HisKA_2"/>
    <property type="match status" value="1"/>
</dbReference>
<comment type="catalytic activity">
    <reaction evidence="1">
        <text>ATP + protein L-histidine = ADP + protein N-phospho-L-histidine.</text>
        <dbReference type="EC" id="2.7.13.3"/>
    </reaction>
</comment>
<evidence type="ECO:0000256" key="4">
    <source>
        <dbReference type="ARBA" id="ARBA00022679"/>
    </source>
</evidence>
<dbReference type="Gene3D" id="3.40.50.2300">
    <property type="match status" value="1"/>
</dbReference>
<evidence type="ECO:0000256" key="8">
    <source>
        <dbReference type="PROSITE-ProRule" id="PRU00169"/>
    </source>
</evidence>
<dbReference type="PANTHER" id="PTHR41523">
    <property type="entry name" value="TWO-COMPONENT SYSTEM SENSOR PROTEIN"/>
    <property type="match status" value="1"/>
</dbReference>
<evidence type="ECO:0000259" key="11">
    <source>
        <dbReference type="PROSITE" id="PS50110"/>
    </source>
</evidence>
<evidence type="ECO:0000256" key="1">
    <source>
        <dbReference type="ARBA" id="ARBA00000085"/>
    </source>
</evidence>
<dbReference type="SUPFAM" id="SSF52172">
    <property type="entry name" value="CheY-like"/>
    <property type="match status" value="1"/>
</dbReference>
<dbReference type="EC" id="2.7.13.3" evidence="2"/>
<dbReference type="InterPro" id="IPR004358">
    <property type="entry name" value="Sig_transdc_His_kin-like_C"/>
</dbReference>
<feature type="domain" description="Response regulatory" evidence="11">
    <location>
        <begin position="4"/>
        <end position="118"/>
    </location>
</feature>
<dbReference type="InterPro" id="IPR003594">
    <property type="entry name" value="HATPase_dom"/>
</dbReference>
<dbReference type="SMART" id="SM00387">
    <property type="entry name" value="HATPase_c"/>
    <property type="match status" value="1"/>
</dbReference>
<dbReference type="EMBL" id="JAUSWH010000004">
    <property type="protein sequence ID" value="MDQ0455398.1"/>
    <property type="molecule type" value="Genomic_DNA"/>
</dbReference>
<dbReference type="PROSITE" id="PS50110">
    <property type="entry name" value="RESPONSE_REGULATORY"/>
    <property type="match status" value="1"/>
</dbReference>
<evidence type="ECO:0000259" key="10">
    <source>
        <dbReference type="PROSITE" id="PS50109"/>
    </source>
</evidence>
<dbReference type="RefSeq" id="WP_307157584.1">
    <property type="nucleotide sequence ID" value="NZ_JAUSWH010000004.1"/>
</dbReference>
<dbReference type="PANTHER" id="PTHR41523:SF8">
    <property type="entry name" value="ETHYLENE RESPONSE SENSOR PROTEIN"/>
    <property type="match status" value="1"/>
</dbReference>
<dbReference type="SUPFAM" id="SSF55874">
    <property type="entry name" value="ATPase domain of HSP90 chaperone/DNA topoisomerase II/histidine kinase"/>
    <property type="match status" value="1"/>
</dbReference>
<evidence type="ECO:0000256" key="5">
    <source>
        <dbReference type="ARBA" id="ARBA00022741"/>
    </source>
</evidence>
<feature type="modified residue" description="4-aspartylphosphate" evidence="8">
    <location>
        <position position="53"/>
    </location>
</feature>
<evidence type="ECO:0000256" key="2">
    <source>
        <dbReference type="ARBA" id="ARBA00012438"/>
    </source>
</evidence>
<dbReference type="Gene3D" id="3.30.565.10">
    <property type="entry name" value="Histidine kinase-like ATPase, C-terminal domain"/>
    <property type="match status" value="1"/>
</dbReference>
<keyword evidence="7" id="KW-0067">ATP-binding</keyword>
<dbReference type="CDD" id="cd00156">
    <property type="entry name" value="REC"/>
    <property type="match status" value="1"/>
</dbReference>
<evidence type="ECO:0000256" key="7">
    <source>
        <dbReference type="ARBA" id="ARBA00022840"/>
    </source>
</evidence>
<dbReference type="InterPro" id="IPR011006">
    <property type="entry name" value="CheY-like_superfamily"/>
</dbReference>
<protein>
    <recommendedName>
        <fullName evidence="2">histidine kinase</fullName>
        <ecNumber evidence="2">2.7.13.3</ecNumber>
    </recommendedName>
</protein>
<evidence type="ECO:0000256" key="6">
    <source>
        <dbReference type="ARBA" id="ARBA00022777"/>
    </source>
</evidence>
<accession>A0ABU0IB01</accession>
<dbReference type="InterPro" id="IPR005467">
    <property type="entry name" value="His_kinase_dom"/>
</dbReference>
<dbReference type="Proteomes" id="UP001235269">
    <property type="component" value="Unassembled WGS sequence"/>
</dbReference>
<reference evidence="12 13" key="1">
    <citation type="submission" date="2023-07" db="EMBL/GenBank/DDBJ databases">
        <title>Genomic Encyclopedia of Type Strains, Phase IV (KMG-IV): sequencing the most valuable type-strain genomes for metagenomic binning, comparative biology and taxonomic classification.</title>
        <authorList>
            <person name="Goeker M."/>
        </authorList>
    </citation>
    <scope>NUCLEOTIDE SEQUENCE [LARGE SCALE GENOMIC DNA]</scope>
    <source>
        <strain evidence="12 13">DSM 100301</strain>
    </source>
</reference>
<keyword evidence="13" id="KW-1185">Reference proteome</keyword>
<keyword evidence="6" id="KW-0418">Kinase</keyword>
<name>A0ABU0IB01_9HYPH</name>
<dbReference type="InterPro" id="IPR011495">
    <property type="entry name" value="Sig_transdc_His_kin_sub2_dim/P"/>
</dbReference>
<keyword evidence="5" id="KW-0547">Nucleotide-binding</keyword>
<keyword evidence="4" id="KW-0808">Transferase</keyword>
<evidence type="ECO:0000256" key="3">
    <source>
        <dbReference type="ARBA" id="ARBA00022553"/>
    </source>
</evidence>
<organism evidence="12 13">
    <name type="scientific">Rhizobium paknamense</name>
    <dbReference type="NCBI Taxonomy" id="1206817"/>
    <lineage>
        <taxon>Bacteria</taxon>
        <taxon>Pseudomonadati</taxon>
        <taxon>Pseudomonadota</taxon>
        <taxon>Alphaproteobacteria</taxon>
        <taxon>Hyphomicrobiales</taxon>
        <taxon>Rhizobiaceae</taxon>
        <taxon>Rhizobium/Agrobacterium group</taxon>
        <taxon>Rhizobium</taxon>
    </lineage>
</organism>
<evidence type="ECO:0000256" key="9">
    <source>
        <dbReference type="SAM" id="Coils"/>
    </source>
</evidence>
<dbReference type="Gene3D" id="3.30.450.20">
    <property type="entry name" value="PAS domain"/>
    <property type="match status" value="1"/>
</dbReference>
<dbReference type="Pfam" id="PF00072">
    <property type="entry name" value="Response_reg"/>
    <property type="match status" value="1"/>
</dbReference>